<comment type="caution">
    <text evidence="7">The sequence shown here is derived from an EMBL/GenBank/DDBJ whole genome shotgun (WGS) entry which is preliminary data.</text>
</comment>
<dbReference type="PROSITE" id="PS50929">
    <property type="entry name" value="ABC_TM1F"/>
    <property type="match status" value="1"/>
</dbReference>
<gene>
    <name evidence="7" type="ORF">K8U73_04835</name>
</gene>
<dbReference type="SUPFAM" id="SSF90123">
    <property type="entry name" value="ABC transporter transmembrane region"/>
    <property type="match status" value="1"/>
</dbReference>
<evidence type="ECO:0000259" key="6">
    <source>
        <dbReference type="PROSITE" id="PS50929"/>
    </source>
</evidence>
<feature type="transmembrane region" description="Helical" evidence="5">
    <location>
        <begin position="18"/>
        <end position="39"/>
    </location>
</feature>
<evidence type="ECO:0000256" key="4">
    <source>
        <dbReference type="ARBA" id="ARBA00023136"/>
    </source>
</evidence>
<dbReference type="GO" id="GO:0005886">
    <property type="term" value="C:plasma membrane"/>
    <property type="evidence" value="ECO:0007669"/>
    <property type="project" value="UniProtKB-SubCell"/>
</dbReference>
<dbReference type="Proteomes" id="UP000786560">
    <property type="component" value="Unassembled WGS sequence"/>
</dbReference>
<dbReference type="RefSeq" id="WP_278711209.1">
    <property type="nucleotide sequence ID" value="NZ_DYUX01000016.1"/>
</dbReference>
<dbReference type="GO" id="GO:0140359">
    <property type="term" value="F:ABC-type transporter activity"/>
    <property type="evidence" value="ECO:0007669"/>
    <property type="project" value="InterPro"/>
</dbReference>
<protein>
    <recommendedName>
        <fullName evidence="6">ABC transmembrane type-1 domain-containing protein</fullName>
    </recommendedName>
</protein>
<feature type="domain" description="ABC transmembrane type-1" evidence="6">
    <location>
        <begin position="19"/>
        <end position="90"/>
    </location>
</feature>
<dbReference type="InterPro" id="IPR036640">
    <property type="entry name" value="ABC1_TM_sf"/>
</dbReference>
<reference evidence="7" key="1">
    <citation type="journal article" date="2021" name="PeerJ">
        <title>Extensive microbial diversity within the chicken gut microbiome revealed by metagenomics and culture.</title>
        <authorList>
            <person name="Gilroy R."/>
            <person name="Ravi A."/>
            <person name="Getino M."/>
            <person name="Pursley I."/>
            <person name="Horton D.L."/>
            <person name="Alikhan N.F."/>
            <person name="Baker D."/>
            <person name="Gharbi K."/>
            <person name="Hall N."/>
            <person name="Watson M."/>
            <person name="Adriaenssens E.M."/>
            <person name="Foster-Nyarko E."/>
            <person name="Jarju S."/>
            <person name="Secka A."/>
            <person name="Antonio M."/>
            <person name="Oren A."/>
            <person name="Chaudhuri R.R."/>
            <person name="La Ragione R."/>
            <person name="Hildebrand F."/>
            <person name="Pallen M.J."/>
        </authorList>
    </citation>
    <scope>NUCLEOTIDE SEQUENCE</scope>
    <source>
        <strain evidence="7">ChiBcolR7-4860</strain>
    </source>
</reference>
<evidence type="ECO:0000313" key="8">
    <source>
        <dbReference type="Proteomes" id="UP000786560"/>
    </source>
</evidence>
<organism evidence="7 8">
    <name type="scientific">Bifidobacterium pullorum subsp. gallinarum</name>
    <dbReference type="NCBI Taxonomy" id="78344"/>
    <lineage>
        <taxon>Bacteria</taxon>
        <taxon>Bacillati</taxon>
        <taxon>Actinomycetota</taxon>
        <taxon>Actinomycetes</taxon>
        <taxon>Bifidobacteriales</taxon>
        <taxon>Bifidobacteriaceae</taxon>
        <taxon>Bifidobacterium</taxon>
    </lineage>
</organism>
<dbReference type="Gene3D" id="1.20.1560.10">
    <property type="entry name" value="ABC transporter type 1, transmembrane domain"/>
    <property type="match status" value="1"/>
</dbReference>
<dbReference type="InterPro" id="IPR011527">
    <property type="entry name" value="ABC1_TM_dom"/>
</dbReference>
<evidence type="ECO:0000256" key="3">
    <source>
        <dbReference type="ARBA" id="ARBA00022989"/>
    </source>
</evidence>
<proteinExistence type="predicted"/>
<name>A0A921IXD8_9BIFI</name>
<dbReference type="GO" id="GO:0005524">
    <property type="term" value="F:ATP binding"/>
    <property type="evidence" value="ECO:0007669"/>
    <property type="project" value="InterPro"/>
</dbReference>
<evidence type="ECO:0000256" key="1">
    <source>
        <dbReference type="ARBA" id="ARBA00004651"/>
    </source>
</evidence>
<evidence type="ECO:0000313" key="7">
    <source>
        <dbReference type="EMBL" id="HJG41699.1"/>
    </source>
</evidence>
<dbReference type="EMBL" id="DYUX01000016">
    <property type="protein sequence ID" value="HJG41699.1"/>
    <property type="molecule type" value="Genomic_DNA"/>
</dbReference>
<comment type="subcellular location">
    <subcellularLocation>
        <location evidence="1">Cell membrane</location>
        <topology evidence="1">Multi-pass membrane protein</topology>
    </subcellularLocation>
</comment>
<evidence type="ECO:0000256" key="5">
    <source>
        <dbReference type="SAM" id="Phobius"/>
    </source>
</evidence>
<keyword evidence="4 5" id="KW-0472">Membrane</keyword>
<dbReference type="AlphaFoldDB" id="A0A921IXD8"/>
<accession>A0A921IXD8</accession>
<feature type="transmembrane region" description="Helical" evidence="5">
    <location>
        <begin position="59"/>
        <end position="79"/>
    </location>
</feature>
<keyword evidence="3 5" id="KW-1133">Transmembrane helix</keyword>
<evidence type="ECO:0000256" key="2">
    <source>
        <dbReference type="ARBA" id="ARBA00022692"/>
    </source>
</evidence>
<sequence length="122" mass="13101">MNGVRLIAQYLGANRRDFLLALLCVAAETSLELAIPMLMAQVIDEGIMARNLNVVFTDGGLMIVCALAALGLGLLYARYSARAAMGTRRQPAGGRIRAPSARPCSTCRSCRARCTPPAWRSC</sequence>
<keyword evidence="2 5" id="KW-0812">Transmembrane</keyword>
<reference evidence="7" key="2">
    <citation type="submission" date="2021-09" db="EMBL/GenBank/DDBJ databases">
        <authorList>
            <person name="Gilroy R."/>
        </authorList>
    </citation>
    <scope>NUCLEOTIDE SEQUENCE</scope>
    <source>
        <strain evidence="7">ChiBcolR7-4860</strain>
    </source>
</reference>